<feature type="compositionally biased region" description="Polar residues" evidence="2">
    <location>
        <begin position="941"/>
        <end position="979"/>
    </location>
</feature>
<dbReference type="InterPro" id="IPR021842">
    <property type="entry name" value="DUF3435"/>
</dbReference>
<evidence type="ECO:0000313" key="4">
    <source>
        <dbReference type="Proteomes" id="UP000630445"/>
    </source>
</evidence>
<dbReference type="EMBL" id="JACBAD010001674">
    <property type="protein sequence ID" value="KAF7136973.1"/>
    <property type="molecule type" value="Genomic_DNA"/>
</dbReference>
<accession>A0A8H6PHG4</accession>
<evidence type="ECO:0000256" key="2">
    <source>
        <dbReference type="SAM" id="MobiDB-lite"/>
    </source>
</evidence>
<proteinExistence type="predicted"/>
<comment type="caution">
    <text evidence="3">The sequence shown here is derived from an EMBL/GenBank/DDBJ whole genome shotgun (WGS) entry which is preliminary data.</text>
</comment>
<keyword evidence="1" id="KW-0175">Coiled coil</keyword>
<feature type="region of interest" description="Disordered" evidence="2">
    <location>
        <begin position="915"/>
        <end position="988"/>
    </location>
</feature>
<dbReference type="AlphaFoldDB" id="A0A8H6PHG4"/>
<dbReference type="PANTHER" id="PTHR37535:SF3">
    <property type="entry name" value="FLUG DOMAIN-CONTAINING PROTEIN"/>
    <property type="match status" value="1"/>
</dbReference>
<feature type="region of interest" description="Disordered" evidence="2">
    <location>
        <begin position="803"/>
        <end position="839"/>
    </location>
</feature>
<dbReference type="OrthoDB" id="4508679at2759"/>
<feature type="region of interest" description="Disordered" evidence="2">
    <location>
        <begin position="1"/>
        <end position="28"/>
    </location>
</feature>
<dbReference type="Proteomes" id="UP000630445">
    <property type="component" value="Unassembled WGS sequence"/>
</dbReference>
<sequence>MQQHLQSHRPARPARGRPRKTAERITRPQAEDQTLWGKVYCQRFFVTGPQSQFFWVAPLLEPAVDRIDCIRAQVYEQIRQCEQAEERSSQVITTLRDYSEANPWLDKTRWRDYCSGQGPQIARARLSGTREVISTGMIKRRMVTFSADEVYTDSNMGDSKDVTAMLETVLERLQQMERAQTINQEHVARLEARFNRGDSPQETADDCEYEDADNKEPRETVSAIPGVSEFERPRPKLNDVEAFDGTYGAIYSQFRLKLRAKLLVDAAALGNEQDRVLYTYNRLTGSAAARMLPWMEQHVMIDKPRKKILDKMWEQMDHLFLDRNRQEKAVRGLATLRQANRPFSEMMADFNRLLMEAGGHEWTSDVKVSYLDNALNLPPIQPPSERALGKRPRTKATEDQGPLIELDNEDYQDEIPLPDNSDLHGEIVVNAGYPEIITIHALRRGLANRLDKVATESERSQILTPKNPNVFGRSYIDSTSALSSMDAFLGETMRLEHIEYLRGVGKYRAIGYPRHLPAEQQHAITKNEELRELERRLNELQIQENFNESNDQSTAEESNANKVDENAGFAIKLTRKQIQVLKTRLHNSELAKYREEWIRRRVETQAQPDRQRIANMMPMDNDLSYQDMLSVLESLLAYCTKDYNVFYRPGEEPVDGRCPVGKCDLTRLIRPKRSNHVQDCQCRKHCKMLGYEETQLKYCYECFAFYTAKEWEEHCNRHLEHGMSRRCEIITYCYTLVRPGYCPFCLRTESLSPSDGMRSWKRSNELRSHVINDMKMMCGKYLRYHLSDTHGLHKAIWVASGDESDSKGKLGTRADAVSRGKKRSQEWKGDKKRQRLGPGEAGMFRVIQWASPELNVTTCPPVAILPRSRDSPDGSTLVESNHTGLTPVQVAQRCHPVPSSSNHLATPFRQFGETSFSSADGRLGQLSDNGPGSNADGIECSTRSPSLQPDSIADTLNTSDLPTLYTSDELGSSTTTTSPEILPIDPQL</sequence>
<feature type="compositionally biased region" description="Basic residues" evidence="2">
    <location>
        <begin position="1"/>
        <end position="19"/>
    </location>
</feature>
<organism evidence="3 4">
    <name type="scientific">Aspergillus hiratsukae</name>
    <dbReference type="NCBI Taxonomy" id="1194566"/>
    <lineage>
        <taxon>Eukaryota</taxon>
        <taxon>Fungi</taxon>
        <taxon>Dikarya</taxon>
        <taxon>Ascomycota</taxon>
        <taxon>Pezizomycotina</taxon>
        <taxon>Eurotiomycetes</taxon>
        <taxon>Eurotiomycetidae</taxon>
        <taxon>Eurotiales</taxon>
        <taxon>Aspergillaceae</taxon>
        <taxon>Aspergillus</taxon>
        <taxon>Aspergillus subgen. Fumigati</taxon>
    </lineage>
</organism>
<evidence type="ECO:0000256" key="1">
    <source>
        <dbReference type="SAM" id="Coils"/>
    </source>
</evidence>
<name>A0A8H6PHG4_9EURO</name>
<feature type="coiled-coil region" evidence="1">
    <location>
        <begin position="523"/>
        <end position="550"/>
    </location>
</feature>
<evidence type="ECO:0000313" key="3">
    <source>
        <dbReference type="EMBL" id="KAF7136973.1"/>
    </source>
</evidence>
<reference evidence="3" key="1">
    <citation type="submission" date="2020-06" db="EMBL/GenBank/DDBJ databases">
        <title>Draft genome sequences of strains closely related to Aspergillus parafelis and Aspergillus hiratsukae.</title>
        <authorList>
            <person name="Dos Santos R.A.C."/>
            <person name="Rivero-Menendez O."/>
            <person name="Steenwyk J.L."/>
            <person name="Mead M.E."/>
            <person name="Goldman G.H."/>
            <person name="Alastruey-Izquierdo A."/>
            <person name="Rokas A."/>
        </authorList>
    </citation>
    <scope>NUCLEOTIDE SEQUENCE</scope>
    <source>
        <strain evidence="3">CNM-CM5793</strain>
    </source>
</reference>
<gene>
    <name evidence="3" type="ORF">CNMCM5793_006677</name>
</gene>
<protein>
    <submittedName>
        <fullName evidence="3">Uncharacterized protein</fullName>
    </submittedName>
</protein>
<dbReference type="PANTHER" id="PTHR37535">
    <property type="entry name" value="FLUG DOMAIN PROTEIN"/>
    <property type="match status" value="1"/>
</dbReference>
<dbReference type="Pfam" id="PF11917">
    <property type="entry name" value="DUF3435"/>
    <property type="match status" value="1"/>
</dbReference>
<keyword evidence="4" id="KW-1185">Reference proteome</keyword>
<feature type="region of interest" description="Disordered" evidence="2">
    <location>
        <begin position="197"/>
        <end position="218"/>
    </location>
</feature>